<dbReference type="EMBL" id="FVZE01000001">
    <property type="protein sequence ID" value="SLJ86300.1"/>
    <property type="molecule type" value="Genomic_DNA"/>
</dbReference>
<proteinExistence type="predicted"/>
<dbReference type="InterPro" id="IPR008207">
    <property type="entry name" value="Sig_transdc_His_kin_Hpt_dom"/>
</dbReference>
<evidence type="ECO:0000259" key="3">
    <source>
        <dbReference type="PROSITE" id="PS50894"/>
    </source>
</evidence>
<dbReference type="Proteomes" id="UP000190989">
    <property type="component" value="Unassembled WGS sequence"/>
</dbReference>
<keyword evidence="2" id="KW-0597">Phosphoprotein</keyword>
<dbReference type="AlphaFoldDB" id="A0A1U6GSA5"/>
<reference evidence="5" key="1">
    <citation type="submission" date="2017-02" db="EMBL/GenBank/DDBJ databases">
        <authorList>
            <person name="Varghese N."/>
            <person name="Submissions S."/>
        </authorList>
    </citation>
    <scope>NUCLEOTIDE SEQUENCE [LARGE SCALE GENOMIC DNA]</scope>
    <source>
        <strain evidence="5">SM117</strain>
    </source>
</reference>
<dbReference type="InterPro" id="IPR036641">
    <property type="entry name" value="HPT_dom_sf"/>
</dbReference>
<dbReference type="Pfam" id="PF01627">
    <property type="entry name" value="Hpt"/>
    <property type="match status" value="1"/>
</dbReference>
<dbReference type="SUPFAM" id="SSF47226">
    <property type="entry name" value="Histidine-containing phosphotransfer domain, HPT domain"/>
    <property type="match status" value="1"/>
</dbReference>
<evidence type="ECO:0000313" key="4">
    <source>
        <dbReference type="EMBL" id="SLJ86300.1"/>
    </source>
</evidence>
<evidence type="ECO:0000256" key="2">
    <source>
        <dbReference type="PROSITE-ProRule" id="PRU00110"/>
    </source>
</evidence>
<dbReference type="GO" id="GO:0000160">
    <property type="term" value="P:phosphorelay signal transduction system"/>
    <property type="evidence" value="ECO:0007669"/>
    <property type="project" value="UniProtKB-KW"/>
</dbReference>
<feature type="domain" description="HPt" evidence="3">
    <location>
        <begin position="9"/>
        <end position="105"/>
    </location>
</feature>
<dbReference type="GO" id="GO:0004672">
    <property type="term" value="F:protein kinase activity"/>
    <property type="evidence" value="ECO:0007669"/>
    <property type="project" value="UniProtKB-ARBA"/>
</dbReference>
<gene>
    <name evidence="4" type="ORF">SAMN06295987_101181</name>
</gene>
<dbReference type="STRING" id="428990.SAMN06295987_101181"/>
<organism evidence="4 5">
    <name type="scientific">Novosphingobium mathurense</name>
    <dbReference type="NCBI Taxonomy" id="428990"/>
    <lineage>
        <taxon>Bacteria</taxon>
        <taxon>Pseudomonadati</taxon>
        <taxon>Pseudomonadota</taxon>
        <taxon>Alphaproteobacteria</taxon>
        <taxon>Sphingomonadales</taxon>
        <taxon>Sphingomonadaceae</taxon>
        <taxon>Novosphingobium</taxon>
    </lineage>
</organism>
<accession>A0A1U6GSA5</accession>
<keyword evidence="5" id="KW-1185">Reference proteome</keyword>
<evidence type="ECO:0000256" key="1">
    <source>
        <dbReference type="ARBA" id="ARBA00023012"/>
    </source>
</evidence>
<sequence length="105" mass="11391">MNWSTVSDLEDRLTPLRLRFIERLHGNLPALLELRPKLGDDASRTEVIAIVHKIAGMAGTMGFPDLGAAARKLEECLVDRPGETATARADLDDLADRITAVVAKG</sequence>
<dbReference type="Gene3D" id="1.20.120.160">
    <property type="entry name" value="HPT domain"/>
    <property type="match status" value="1"/>
</dbReference>
<dbReference type="PROSITE" id="PS50894">
    <property type="entry name" value="HPT"/>
    <property type="match status" value="1"/>
</dbReference>
<evidence type="ECO:0000313" key="5">
    <source>
        <dbReference type="Proteomes" id="UP000190989"/>
    </source>
</evidence>
<feature type="modified residue" description="Phosphohistidine" evidence="2">
    <location>
        <position position="52"/>
    </location>
</feature>
<protein>
    <submittedName>
        <fullName evidence="4">Hpt domain-containing protein</fullName>
    </submittedName>
</protein>
<name>A0A1U6GSA5_9SPHN</name>
<keyword evidence="1" id="KW-0902">Two-component regulatory system</keyword>
<dbReference type="CDD" id="cd00088">
    <property type="entry name" value="HPT"/>
    <property type="match status" value="1"/>
</dbReference>